<reference evidence="1 2" key="1">
    <citation type="submission" date="2018-12" db="EMBL/GenBank/DDBJ databases">
        <authorList>
            <person name="Feng G."/>
            <person name="Zhu H."/>
        </authorList>
    </citation>
    <scope>NUCLEOTIDE SEQUENCE [LARGE SCALE GENOMIC DNA]</scope>
    <source>
        <strain evidence="1 2">9PBR-2</strain>
    </source>
</reference>
<dbReference type="EMBL" id="RWIS01000011">
    <property type="protein sequence ID" value="RSK29852.1"/>
    <property type="molecule type" value="Genomic_DNA"/>
</dbReference>
<accession>A0A3R9UF94</accession>
<sequence length="372" mass="40756">MFNTLTLAALLATTIGYRPVAGAPDEPTSLPNDLLAPEGELAVQDVHPLLTLRNIQQAAPQMPAAAFPDFLKTARITAATKVLQSFREQKQLTSTGKRLLQDLPLTEASGAYRDKIIRQGRFVGLALRMRPGMQDIGVRVTAVGTQFTEREPNFKLVVLHSSDMAAPVAELDLPRTDRVYFEWSPLTTPIDLASKNGGTWYFGYYEDELSGQAIRLEQNLQQRPGQCCGNAYVQYDKWSPYVQVLPFLQAPLSDDITYQSNTNWGLNLRLEATCDLTQRLAGQLPSFAAAVREQLAVNLLSLMAYSTRDNGLADKTKALALMELNNRTDGQPGLLTQLSRTLKALDVDISGVSATCLPCAPKPGAVKFKSIG</sequence>
<protein>
    <submittedName>
        <fullName evidence="1">Uncharacterized protein</fullName>
    </submittedName>
</protein>
<evidence type="ECO:0000313" key="2">
    <source>
        <dbReference type="Proteomes" id="UP000280066"/>
    </source>
</evidence>
<dbReference type="OrthoDB" id="949638at2"/>
<keyword evidence="2" id="KW-1185">Reference proteome</keyword>
<evidence type="ECO:0000313" key="1">
    <source>
        <dbReference type="EMBL" id="RSK29852.1"/>
    </source>
</evidence>
<dbReference type="Proteomes" id="UP000280066">
    <property type="component" value="Unassembled WGS sequence"/>
</dbReference>
<name>A0A3R9UF94_9BACT</name>
<organism evidence="1 2">
    <name type="scientific">Hymenobacter metallilatus</name>
    <dbReference type="NCBI Taxonomy" id="2493666"/>
    <lineage>
        <taxon>Bacteria</taxon>
        <taxon>Pseudomonadati</taxon>
        <taxon>Bacteroidota</taxon>
        <taxon>Cytophagia</taxon>
        <taxon>Cytophagales</taxon>
        <taxon>Hymenobacteraceae</taxon>
        <taxon>Hymenobacter</taxon>
    </lineage>
</organism>
<comment type="caution">
    <text evidence="1">The sequence shown here is derived from an EMBL/GenBank/DDBJ whole genome shotgun (WGS) entry which is preliminary data.</text>
</comment>
<dbReference type="RefSeq" id="WP_125432473.1">
    <property type="nucleotide sequence ID" value="NZ_RWIS01000011.1"/>
</dbReference>
<dbReference type="AlphaFoldDB" id="A0A3R9UF94"/>
<gene>
    <name evidence="1" type="ORF">EI290_16075</name>
</gene>
<proteinExistence type="predicted"/>